<protein>
    <submittedName>
        <fullName evidence="1">Uncharacterized protein</fullName>
    </submittedName>
</protein>
<dbReference type="Proteomes" id="UP001358417">
    <property type="component" value="Unassembled WGS sequence"/>
</dbReference>
<dbReference type="RefSeq" id="XP_064709457.1">
    <property type="nucleotide sequence ID" value="XM_064854731.1"/>
</dbReference>
<name>A0AAV9NMU5_9EURO</name>
<evidence type="ECO:0000313" key="2">
    <source>
        <dbReference type="Proteomes" id="UP001358417"/>
    </source>
</evidence>
<gene>
    <name evidence="1" type="ORF">LTR84_011198</name>
</gene>
<dbReference type="AlphaFoldDB" id="A0AAV9NMU5"/>
<organism evidence="1 2">
    <name type="scientific">Exophiala bonariae</name>
    <dbReference type="NCBI Taxonomy" id="1690606"/>
    <lineage>
        <taxon>Eukaryota</taxon>
        <taxon>Fungi</taxon>
        <taxon>Dikarya</taxon>
        <taxon>Ascomycota</taxon>
        <taxon>Pezizomycotina</taxon>
        <taxon>Eurotiomycetes</taxon>
        <taxon>Chaetothyriomycetidae</taxon>
        <taxon>Chaetothyriales</taxon>
        <taxon>Herpotrichiellaceae</taxon>
        <taxon>Exophiala</taxon>
    </lineage>
</organism>
<sequence>MSLRQRHRLIRSFQHLESPSRGLGSTLHNVDLILLLIAHRLRHNLFKDGSTLHDILHAAFQRGDHVLRWADRTLPIAPDTVKGYPGLVDMKKHGPPVRATNTLEEMSNLAGFLNIIKTEDLRRGENKDTAYIYREVLKGVTTTRDAFDEIEENDMRYDDYLAT</sequence>
<reference evidence="1 2" key="1">
    <citation type="submission" date="2023-08" db="EMBL/GenBank/DDBJ databases">
        <title>Black Yeasts Isolated from many extreme environments.</title>
        <authorList>
            <person name="Coleine C."/>
            <person name="Stajich J.E."/>
            <person name="Selbmann L."/>
        </authorList>
    </citation>
    <scope>NUCLEOTIDE SEQUENCE [LARGE SCALE GENOMIC DNA]</scope>
    <source>
        <strain evidence="1 2">CCFEE 5792</strain>
    </source>
</reference>
<evidence type="ECO:0000313" key="1">
    <source>
        <dbReference type="EMBL" id="KAK5058934.1"/>
    </source>
</evidence>
<keyword evidence="2" id="KW-1185">Reference proteome</keyword>
<dbReference type="GeneID" id="89979352"/>
<comment type="caution">
    <text evidence="1">The sequence shown here is derived from an EMBL/GenBank/DDBJ whole genome shotgun (WGS) entry which is preliminary data.</text>
</comment>
<proteinExistence type="predicted"/>
<dbReference type="EMBL" id="JAVRRD010000005">
    <property type="protein sequence ID" value="KAK5058934.1"/>
    <property type="molecule type" value="Genomic_DNA"/>
</dbReference>
<accession>A0AAV9NMU5</accession>